<protein>
    <submittedName>
        <fullName evidence="1">Uncharacterized protein</fullName>
    </submittedName>
</protein>
<comment type="caution">
    <text evidence="1">The sequence shown here is derived from an EMBL/GenBank/DDBJ whole genome shotgun (WGS) entry which is preliminary data.</text>
</comment>
<evidence type="ECO:0000313" key="2">
    <source>
        <dbReference type="Proteomes" id="UP001283361"/>
    </source>
</evidence>
<name>A0AAE0ZWE8_9GAST</name>
<sequence length="90" mass="10063">MATMAFLHGCPIPLDSGSRSKRRKSGKCHLTHAQFNVRQSTPAGKITKTNGGEEPLPFCIGISALTQYRQKSFSDYLVRHLHLHPQEVVF</sequence>
<organism evidence="1 2">
    <name type="scientific">Elysia crispata</name>
    <name type="common">lettuce slug</name>
    <dbReference type="NCBI Taxonomy" id="231223"/>
    <lineage>
        <taxon>Eukaryota</taxon>
        <taxon>Metazoa</taxon>
        <taxon>Spiralia</taxon>
        <taxon>Lophotrochozoa</taxon>
        <taxon>Mollusca</taxon>
        <taxon>Gastropoda</taxon>
        <taxon>Heterobranchia</taxon>
        <taxon>Euthyneura</taxon>
        <taxon>Panpulmonata</taxon>
        <taxon>Sacoglossa</taxon>
        <taxon>Placobranchoidea</taxon>
        <taxon>Plakobranchidae</taxon>
        <taxon>Elysia</taxon>
    </lineage>
</organism>
<keyword evidence="2" id="KW-1185">Reference proteome</keyword>
<dbReference type="Proteomes" id="UP001283361">
    <property type="component" value="Unassembled WGS sequence"/>
</dbReference>
<gene>
    <name evidence="1" type="ORF">RRG08_039846</name>
</gene>
<dbReference type="AlphaFoldDB" id="A0AAE0ZWE8"/>
<reference evidence="1" key="1">
    <citation type="journal article" date="2023" name="G3 (Bethesda)">
        <title>A reference genome for the long-term kleptoplast-retaining sea slug Elysia crispata morphotype clarki.</title>
        <authorList>
            <person name="Eastman K.E."/>
            <person name="Pendleton A.L."/>
            <person name="Shaikh M.A."/>
            <person name="Suttiyut T."/>
            <person name="Ogas R."/>
            <person name="Tomko P."/>
            <person name="Gavelis G."/>
            <person name="Widhalm J.R."/>
            <person name="Wisecaver J.H."/>
        </authorList>
    </citation>
    <scope>NUCLEOTIDE SEQUENCE</scope>
    <source>
        <strain evidence="1">ECLA1</strain>
    </source>
</reference>
<accession>A0AAE0ZWE8</accession>
<dbReference type="EMBL" id="JAWDGP010003233">
    <property type="protein sequence ID" value="KAK3776256.1"/>
    <property type="molecule type" value="Genomic_DNA"/>
</dbReference>
<proteinExistence type="predicted"/>
<evidence type="ECO:0000313" key="1">
    <source>
        <dbReference type="EMBL" id="KAK3776256.1"/>
    </source>
</evidence>